<evidence type="ECO:0000313" key="3">
    <source>
        <dbReference type="Proteomes" id="UP000036367"/>
    </source>
</evidence>
<dbReference type="PANTHER" id="PTHR33594:SF1">
    <property type="entry name" value="HD_PDEASE DOMAIN-CONTAINING PROTEIN"/>
    <property type="match status" value="1"/>
</dbReference>
<comment type="caution">
    <text evidence="2">The sequence shown here is derived from an EMBL/GenBank/DDBJ whole genome shotgun (WGS) entry which is preliminary data.</text>
</comment>
<dbReference type="PANTHER" id="PTHR33594">
    <property type="entry name" value="SUPERFAMILY HYDROLASE, PUTATIVE (AFU_ORTHOLOGUE AFUA_1G03035)-RELATED"/>
    <property type="match status" value="1"/>
</dbReference>
<dbReference type="Proteomes" id="UP000036367">
    <property type="component" value="Unassembled WGS sequence"/>
</dbReference>
<dbReference type="CDD" id="cd00077">
    <property type="entry name" value="HDc"/>
    <property type="match status" value="1"/>
</dbReference>
<dbReference type="InterPro" id="IPR003607">
    <property type="entry name" value="HD/PDEase_dom"/>
</dbReference>
<dbReference type="AlphaFoldDB" id="A0A0J1BLN0"/>
<dbReference type="EMBL" id="LECT01000006">
    <property type="protein sequence ID" value="KLU07368.1"/>
    <property type="molecule type" value="Genomic_DNA"/>
</dbReference>
<dbReference type="PROSITE" id="PS51831">
    <property type="entry name" value="HD"/>
    <property type="match status" value="1"/>
</dbReference>
<keyword evidence="3" id="KW-1185">Reference proteome</keyword>
<reference evidence="2" key="1">
    <citation type="submission" date="2015-05" db="EMBL/GenBank/DDBJ databases">
        <title>Permanent draft genome of Rhodopirellula islandicus K833.</title>
        <authorList>
            <person name="Kizina J."/>
            <person name="Richter M."/>
            <person name="Glockner F.O."/>
            <person name="Harder J."/>
        </authorList>
    </citation>
    <scope>NUCLEOTIDE SEQUENCE [LARGE SCALE GENOMIC DNA]</scope>
    <source>
        <strain evidence="2">K833</strain>
    </source>
</reference>
<dbReference type="SUPFAM" id="SSF109604">
    <property type="entry name" value="HD-domain/PDEase-like"/>
    <property type="match status" value="1"/>
</dbReference>
<organism evidence="2 3">
    <name type="scientific">Rhodopirellula islandica</name>
    <dbReference type="NCBI Taxonomy" id="595434"/>
    <lineage>
        <taxon>Bacteria</taxon>
        <taxon>Pseudomonadati</taxon>
        <taxon>Planctomycetota</taxon>
        <taxon>Planctomycetia</taxon>
        <taxon>Pirellulales</taxon>
        <taxon>Pirellulaceae</taxon>
        <taxon>Rhodopirellula</taxon>
    </lineage>
</organism>
<dbReference type="RefSeq" id="WP_047812541.1">
    <property type="nucleotide sequence ID" value="NZ_LECT01000006.1"/>
</dbReference>
<dbReference type="PATRIC" id="fig|595434.4.peg.430"/>
<dbReference type="Gene3D" id="1.10.3210.50">
    <property type="match status" value="1"/>
</dbReference>
<dbReference type="InterPro" id="IPR006674">
    <property type="entry name" value="HD_domain"/>
</dbReference>
<proteinExistence type="predicted"/>
<gene>
    <name evidence="2" type="ORF">RISK_000446</name>
</gene>
<feature type="domain" description="HD" evidence="1">
    <location>
        <begin position="27"/>
        <end position="128"/>
    </location>
</feature>
<dbReference type="SMART" id="SM00471">
    <property type="entry name" value="HDc"/>
    <property type="match status" value="1"/>
</dbReference>
<name>A0A0J1BLN0_RHOIS</name>
<dbReference type="STRING" id="595434.RISK_000446"/>
<dbReference type="GO" id="GO:0016787">
    <property type="term" value="F:hydrolase activity"/>
    <property type="evidence" value="ECO:0007669"/>
    <property type="project" value="UniProtKB-KW"/>
</dbReference>
<protein>
    <submittedName>
        <fullName evidence="2">Metal-dependent phosphohydrolase, HD subdomain protein</fullName>
    </submittedName>
</protein>
<dbReference type="Pfam" id="PF01966">
    <property type="entry name" value="HD"/>
    <property type="match status" value="1"/>
</dbReference>
<accession>A0A0J1BLN0</accession>
<sequence>MNHSETITRRVAEIVSQRMADQQAGHGFDHVRRVHRTACDIQKQIGSDLFTIELAALLHDVGDAKFHDGVERSAEFSREILGDLKVDPMTIEHVAHIVDNLSFRKHETAEELSLEGKIVQDADRLDALGAIGIVRTIEYGATVGQPFHIAGNDPSDLSGPKTGAGHFYQKLFRLRDLLHTDPARQIATDREQFMKTFLAQFMSEMAD</sequence>
<dbReference type="OrthoDB" id="9797344at2"/>
<evidence type="ECO:0000259" key="1">
    <source>
        <dbReference type="PROSITE" id="PS51831"/>
    </source>
</evidence>
<evidence type="ECO:0000313" key="2">
    <source>
        <dbReference type="EMBL" id="KLU07368.1"/>
    </source>
</evidence>